<gene>
    <name evidence="7" type="ORF">J1605_003593</name>
</gene>
<dbReference type="InterPro" id="IPR044913">
    <property type="entry name" value="P_trefoil_dom_sf"/>
</dbReference>
<dbReference type="EMBL" id="JAIQCJ010000963">
    <property type="protein sequence ID" value="KAJ8793585.1"/>
    <property type="molecule type" value="Genomic_DNA"/>
</dbReference>
<feature type="domain" description="P-type" evidence="6">
    <location>
        <begin position="88"/>
        <end position="131"/>
    </location>
</feature>
<proteinExistence type="predicted"/>
<organism evidence="7 8">
    <name type="scientific">Eschrichtius robustus</name>
    <name type="common">California gray whale</name>
    <name type="synonym">Eschrichtius gibbosus</name>
    <dbReference type="NCBI Taxonomy" id="9764"/>
    <lineage>
        <taxon>Eukaryota</taxon>
        <taxon>Metazoa</taxon>
        <taxon>Chordata</taxon>
        <taxon>Craniata</taxon>
        <taxon>Vertebrata</taxon>
        <taxon>Euteleostomi</taxon>
        <taxon>Mammalia</taxon>
        <taxon>Eutheria</taxon>
        <taxon>Laurasiatheria</taxon>
        <taxon>Artiodactyla</taxon>
        <taxon>Whippomorpha</taxon>
        <taxon>Cetacea</taxon>
        <taxon>Mysticeti</taxon>
        <taxon>Eschrichtiidae</taxon>
        <taxon>Eschrichtius</taxon>
    </lineage>
</organism>
<dbReference type="PROSITE" id="PS51448">
    <property type="entry name" value="P_TREFOIL_2"/>
    <property type="match status" value="2"/>
</dbReference>
<feature type="disulfide bond" evidence="4">
    <location>
        <begin position="90"/>
        <end position="116"/>
    </location>
</feature>
<evidence type="ECO:0000256" key="3">
    <source>
        <dbReference type="ARBA" id="ARBA00023157"/>
    </source>
</evidence>
<dbReference type="FunFam" id="4.10.110.10:FF:000005">
    <property type="entry name" value="Trefoil factor 2"/>
    <property type="match status" value="1"/>
</dbReference>
<dbReference type="GO" id="GO:0005615">
    <property type="term" value="C:extracellular space"/>
    <property type="evidence" value="ECO:0007669"/>
    <property type="project" value="TreeGrafter"/>
</dbReference>
<feature type="disulfide bond" evidence="4">
    <location>
        <begin position="100"/>
        <end position="115"/>
    </location>
</feature>
<dbReference type="InterPro" id="IPR017957">
    <property type="entry name" value="P_trefoil_CS"/>
</dbReference>
<name>A0AB34HR25_ESCRO</name>
<feature type="disulfide bond" evidence="4">
    <location>
        <begin position="44"/>
        <end position="59"/>
    </location>
</feature>
<dbReference type="Proteomes" id="UP001159641">
    <property type="component" value="Unassembled WGS sequence"/>
</dbReference>
<feature type="domain" description="P-type" evidence="6">
    <location>
        <begin position="31"/>
        <end position="81"/>
    </location>
</feature>
<reference evidence="7 8" key="1">
    <citation type="submission" date="2022-11" db="EMBL/GenBank/DDBJ databases">
        <title>Whole genome sequence of Eschrichtius robustus ER-17-0199.</title>
        <authorList>
            <person name="Bruniche-Olsen A."/>
            <person name="Black A.N."/>
            <person name="Fields C.J."/>
            <person name="Walden K."/>
            <person name="Dewoody J.A."/>
        </authorList>
    </citation>
    <scope>NUCLEOTIDE SEQUENCE [LARGE SCALE GENOMIC DNA]</scope>
    <source>
        <strain evidence="7">ER-17-0199</strain>
        <tissue evidence="7">Blubber</tissue>
    </source>
</reference>
<evidence type="ECO:0000313" key="7">
    <source>
        <dbReference type="EMBL" id="KAJ8793585.1"/>
    </source>
</evidence>
<comment type="caution">
    <text evidence="4">Lacks conserved residue(s) required for the propagation of feature annotation.</text>
</comment>
<dbReference type="Pfam" id="PF00088">
    <property type="entry name" value="Trefoil"/>
    <property type="match status" value="2"/>
</dbReference>
<dbReference type="PRINTS" id="PR00680">
    <property type="entry name" value="PTREFOIL"/>
</dbReference>
<accession>A0AB34HR25</accession>
<dbReference type="SUPFAM" id="SSF57492">
    <property type="entry name" value="Trefoil"/>
    <property type="match status" value="2"/>
</dbReference>
<keyword evidence="3 4" id="KW-1015">Disulfide bond</keyword>
<dbReference type="PROSITE" id="PS00025">
    <property type="entry name" value="P_TREFOIL_1"/>
    <property type="match status" value="1"/>
</dbReference>
<protein>
    <recommendedName>
        <fullName evidence="6">P-type domain-containing protein</fullName>
    </recommendedName>
</protein>
<evidence type="ECO:0000256" key="2">
    <source>
        <dbReference type="ARBA" id="ARBA00022525"/>
    </source>
</evidence>
<evidence type="ECO:0000259" key="6">
    <source>
        <dbReference type="PROSITE" id="PS51448"/>
    </source>
</evidence>
<dbReference type="AlphaFoldDB" id="A0AB34HR25"/>
<evidence type="ECO:0000256" key="5">
    <source>
        <dbReference type="SAM" id="SignalP"/>
    </source>
</evidence>
<feature type="chain" id="PRO_5044266291" description="P-type domain-containing protein" evidence="5">
    <location>
        <begin position="26"/>
        <end position="156"/>
    </location>
</feature>
<dbReference type="InterPro" id="IPR000519">
    <property type="entry name" value="P_trefoil_dom"/>
</dbReference>
<dbReference type="PANTHER" id="PTHR13826:SF14">
    <property type="entry name" value="TREFOIL FACTOR 2"/>
    <property type="match status" value="1"/>
</dbReference>
<evidence type="ECO:0000256" key="4">
    <source>
        <dbReference type="PROSITE-ProRule" id="PRU00779"/>
    </source>
</evidence>
<keyword evidence="8" id="KW-1185">Reference proteome</keyword>
<feature type="signal peptide" evidence="5">
    <location>
        <begin position="1"/>
        <end position="25"/>
    </location>
</feature>
<dbReference type="CDD" id="cd00111">
    <property type="entry name" value="Trefoil"/>
    <property type="match status" value="2"/>
</dbReference>
<evidence type="ECO:0000256" key="1">
    <source>
        <dbReference type="ARBA" id="ARBA00004613"/>
    </source>
</evidence>
<sequence>MDMGPRCARLLAVLLLLGLCALVGAQKPDPCQCSRLSPKNRVNCGFPGITSDQCFSASCCFDSSIPRLAGLTESPCCPQIRWRTAESEECVMEVSARKDCGYPGISPQDCASRKCCFSDAIPQVPWCFFPLSVHGNVRFLDKHDSRGRWELGRERS</sequence>
<dbReference type="InterPro" id="IPR017994">
    <property type="entry name" value="P_trefoil_chordata"/>
</dbReference>
<evidence type="ECO:0000313" key="8">
    <source>
        <dbReference type="Proteomes" id="UP001159641"/>
    </source>
</evidence>
<keyword evidence="5" id="KW-0732">Signal</keyword>
<feature type="disulfide bond" evidence="4">
    <location>
        <begin position="110"/>
        <end position="127"/>
    </location>
</feature>
<dbReference type="PANTHER" id="PTHR13826">
    <property type="entry name" value="INTESTINAL TREFOIL FACTOR-RELATED"/>
    <property type="match status" value="1"/>
</dbReference>
<comment type="subcellular location">
    <subcellularLocation>
        <location evidence="1">Secreted</location>
    </subcellularLocation>
</comment>
<comment type="caution">
    <text evidence="7">The sequence shown here is derived from an EMBL/GenBank/DDBJ whole genome shotgun (WGS) entry which is preliminary data.</text>
</comment>
<dbReference type="Gene3D" id="4.10.110.10">
    <property type="entry name" value="Spasmolytic Protein, domain 1"/>
    <property type="match status" value="2"/>
</dbReference>
<keyword evidence="2" id="KW-0964">Secreted</keyword>
<dbReference type="SMART" id="SM00018">
    <property type="entry name" value="PD"/>
    <property type="match status" value="2"/>
</dbReference>